<keyword evidence="5" id="KW-0597">Phosphoprotein</keyword>
<dbReference type="InterPro" id="IPR001881">
    <property type="entry name" value="EGF-like_Ca-bd_dom"/>
</dbReference>
<reference evidence="19" key="1">
    <citation type="submission" date="2011-07" db="EMBL/GenBank/DDBJ databases">
        <authorList>
            <consortium name="Caenorhabditis brenneri Sequencing and Analysis Consortium"/>
            <person name="Wilson R.K."/>
        </authorList>
    </citation>
    <scope>NUCLEOTIDE SEQUENCE [LARGE SCALE GENOMIC DNA]</scope>
    <source>
        <strain evidence="19">PB2801</strain>
    </source>
</reference>
<dbReference type="Pfam" id="PF08768">
    <property type="entry name" value="THAP4_heme-bd"/>
    <property type="match status" value="1"/>
</dbReference>
<dbReference type="FunCoup" id="G0PCW4">
    <property type="interactions" value="32"/>
</dbReference>
<evidence type="ECO:0000313" key="18">
    <source>
        <dbReference type="EMBL" id="EGT51323.1"/>
    </source>
</evidence>
<dbReference type="Gene3D" id="2.40.128.20">
    <property type="match status" value="1"/>
</dbReference>
<dbReference type="GO" id="GO:0016324">
    <property type="term" value="C:apical plasma membrane"/>
    <property type="evidence" value="ECO:0007669"/>
    <property type="project" value="UniProtKB-SubCell"/>
</dbReference>
<dbReference type="GO" id="GO:0009967">
    <property type="term" value="P:positive regulation of signal transduction"/>
    <property type="evidence" value="ECO:0007669"/>
    <property type="project" value="UniProtKB-ARBA"/>
</dbReference>
<dbReference type="InterPro" id="IPR018097">
    <property type="entry name" value="EGF_Ca-bd_CS"/>
</dbReference>
<dbReference type="GO" id="GO:0048468">
    <property type="term" value="P:cell development"/>
    <property type="evidence" value="ECO:0007669"/>
    <property type="project" value="UniProtKB-ARBA"/>
</dbReference>
<comment type="caution">
    <text evidence="14">Lacks conserved residue(s) required for the propagation of feature annotation.</text>
</comment>
<evidence type="ECO:0000256" key="14">
    <source>
        <dbReference type="PROSITE-ProRule" id="PRU00076"/>
    </source>
</evidence>
<dbReference type="GO" id="GO:0003002">
    <property type="term" value="P:regionalization"/>
    <property type="evidence" value="ECO:0007669"/>
    <property type="project" value="UniProtKB-ARBA"/>
</dbReference>
<evidence type="ECO:0000256" key="7">
    <source>
        <dbReference type="ARBA" id="ARBA00022729"/>
    </source>
</evidence>
<dbReference type="GO" id="GO:0060255">
    <property type="term" value="P:regulation of macromolecule metabolic process"/>
    <property type="evidence" value="ECO:0007669"/>
    <property type="project" value="UniProtKB-ARBA"/>
</dbReference>
<evidence type="ECO:0000256" key="1">
    <source>
        <dbReference type="ARBA" id="ARBA00004247"/>
    </source>
</evidence>
<evidence type="ECO:0000256" key="6">
    <source>
        <dbReference type="ARBA" id="ARBA00022692"/>
    </source>
</evidence>
<evidence type="ECO:0000259" key="17">
    <source>
        <dbReference type="PROSITE" id="PS51670"/>
    </source>
</evidence>
<evidence type="ECO:0000256" key="2">
    <source>
        <dbReference type="ARBA" id="ARBA00022473"/>
    </source>
</evidence>
<feature type="domain" description="EGF-like" evidence="16">
    <location>
        <begin position="444"/>
        <end position="479"/>
    </location>
</feature>
<dbReference type="PROSITE" id="PS51670">
    <property type="entry name" value="SHKT"/>
    <property type="match status" value="1"/>
</dbReference>
<dbReference type="GO" id="GO:0051093">
    <property type="term" value="P:negative regulation of developmental process"/>
    <property type="evidence" value="ECO:0007669"/>
    <property type="project" value="UniProtKB-ARBA"/>
</dbReference>
<dbReference type="Pfam" id="PF01549">
    <property type="entry name" value="ShK"/>
    <property type="match status" value="1"/>
</dbReference>
<evidence type="ECO:0000256" key="5">
    <source>
        <dbReference type="ARBA" id="ARBA00022553"/>
    </source>
</evidence>
<evidence type="ECO:0000256" key="12">
    <source>
        <dbReference type="ARBA" id="ARBA00023157"/>
    </source>
</evidence>
<organism evidence="19">
    <name type="scientific">Caenorhabditis brenneri</name>
    <name type="common">Nematode worm</name>
    <dbReference type="NCBI Taxonomy" id="135651"/>
    <lineage>
        <taxon>Eukaryota</taxon>
        <taxon>Metazoa</taxon>
        <taxon>Ecdysozoa</taxon>
        <taxon>Nematoda</taxon>
        <taxon>Chromadorea</taxon>
        <taxon>Rhabditida</taxon>
        <taxon>Rhabditina</taxon>
        <taxon>Rhabditomorpha</taxon>
        <taxon>Rhabditoidea</taxon>
        <taxon>Rhabditidae</taxon>
        <taxon>Peloderinae</taxon>
        <taxon>Caenorhabditis</taxon>
    </lineage>
</organism>
<dbReference type="Proteomes" id="UP000008068">
    <property type="component" value="Unassembled WGS sequence"/>
</dbReference>
<keyword evidence="4 14" id="KW-0245">EGF-like domain</keyword>
<dbReference type="GO" id="GO:0051241">
    <property type="term" value="P:negative regulation of multicellular organismal process"/>
    <property type="evidence" value="ECO:0007669"/>
    <property type="project" value="UniProtKB-ARBA"/>
</dbReference>
<dbReference type="InterPro" id="IPR012674">
    <property type="entry name" value="Calycin"/>
</dbReference>
<dbReference type="InParanoid" id="G0PCW4"/>
<evidence type="ECO:0000256" key="13">
    <source>
        <dbReference type="ARBA" id="ARBA00023180"/>
    </source>
</evidence>
<dbReference type="PROSITE" id="PS00010">
    <property type="entry name" value="ASX_HYDROXYL"/>
    <property type="match status" value="1"/>
</dbReference>
<feature type="domain" description="EGF-like" evidence="16">
    <location>
        <begin position="496"/>
        <end position="532"/>
    </location>
</feature>
<name>G0PCW4_CAEBE</name>
<dbReference type="eggNOG" id="KOG3371">
    <property type="taxonomic scope" value="Eukaryota"/>
</dbReference>
<sequence>MITLSILLIGISRVLSSDIDPAHIFKGLYETSGFHCYSRDSMRLPRHLHGKPQTTDPPFDLSVFDSSGKRVESYEVGKIYTVKLEAYVHFRGLMLQPRLCTPSGAIIGTLRGGKFIEDDQFETHGIMFHQCGRLVTNDSLTHTGDDKKFLAEAKWQATHDVGNVQFVATIATENVLYWERWRPKHAFLCGPYQKYSVQNPNIFVYNLEKDMEQRTSEKVVTSEPILPSQHPLFEEQKEFLKMKMKAVTVPTLTETSENSDDVFDFDGAAFGGSTVPIGGKIEKIQVTAASMMMGEKTDVTRTPEISHSSKFLIEKPSESEFMVGRMFKKFAPLNDTVLHEDDLKFLNAHAHHRRLQHDFVDNNDLEMEEKCQDNPCQNSGRCSLSKGKYTCRCTSGYTGVNCTEIDKCIENDCENNSTCYNDKLSPVGYSCKCQNGTVGKLCEIECPLDQCQNNGKCYLNTFGKLACKCLPGTTGRKCERGTVPTVTQMVLKRISEINECGWNKCQNGAKCVDLFNDYRCDCADGWMGRNCERPCQDIYGSCRVWKREGQCEQMRNATDFFDLNCAASCGVCVKLENTTGKCLRTRHQIPRHFLVPDQSYLPLQPILMPFAFLLGEWKSQIKGWNNHTTDYPADMDGMIYNETVTFSVTPSLSFGTPYINYTATMTSLDDPSNVHQYNGFLTIQQYKENEESPDKGALSSVSNTGLIMIEEGEILDEKTSSEGAPTLMLTPTYQYFKVKNSTKNPERSKRWFTLKNKRLMQYMVREFKGRTHKFTKIYKRTTEYKYL</sequence>
<feature type="disulfide bond" evidence="14">
    <location>
        <begin position="393"/>
        <end position="402"/>
    </location>
</feature>
<dbReference type="Pfam" id="PF02014">
    <property type="entry name" value="Reeler"/>
    <property type="match status" value="1"/>
</dbReference>
<feature type="domain" description="ShKT" evidence="17">
    <location>
        <begin position="535"/>
        <end position="572"/>
    </location>
</feature>
<keyword evidence="13" id="KW-0325">Glycoprotein</keyword>
<feature type="disulfide bond" evidence="14">
    <location>
        <begin position="433"/>
        <end position="442"/>
    </location>
</feature>
<dbReference type="PROSITE" id="PS01186">
    <property type="entry name" value="EGF_2"/>
    <property type="match status" value="1"/>
</dbReference>
<dbReference type="FunFam" id="2.10.25.10:FF:000565">
    <property type="entry name" value="Predicted protein"/>
    <property type="match status" value="1"/>
</dbReference>
<dbReference type="InterPro" id="IPR003582">
    <property type="entry name" value="ShKT_dom"/>
</dbReference>
<dbReference type="GO" id="GO:0008593">
    <property type="term" value="P:regulation of Notch signaling pathway"/>
    <property type="evidence" value="ECO:0007669"/>
    <property type="project" value="UniProtKB-ARBA"/>
</dbReference>
<dbReference type="FunFam" id="2.10.25.10:FF:000012">
    <property type="entry name" value="Delta-like protein"/>
    <property type="match status" value="1"/>
</dbReference>
<dbReference type="PROSITE" id="PS00022">
    <property type="entry name" value="EGF_1"/>
    <property type="match status" value="4"/>
</dbReference>
<dbReference type="InterPro" id="IPR002861">
    <property type="entry name" value="Reeler_dom"/>
</dbReference>
<dbReference type="InterPro" id="IPR000742">
    <property type="entry name" value="EGF"/>
</dbReference>
<dbReference type="GO" id="GO:0048592">
    <property type="term" value="P:eye morphogenesis"/>
    <property type="evidence" value="ECO:0007669"/>
    <property type="project" value="UniProtKB-ARBA"/>
</dbReference>
<evidence type="ECO:0000259" key="16">
    <source>
        <dbReference type="PROSITE" id="PS50026"/>
    </source>
</evidence>
<keyword evidence="19" id="KW-1185">Reference proteome</keyword>
<dbReference type="CDD" id="cd00054">
    <property type="entry name" value="EGF_CA"/>
    <property type="match status" value="3"/>
</dbReference>
<keyword evidence="10" id="KW-1133">Transmembrane helix</keyword>
<keyword evidence="11" id="KW-0472">Membrane</keyword>
<keyword evidence="9" id="KW-0221">Differentiation</keyword>
<dbReference type="SUPFAM" id="SSF50814">
    <property type="entry name" value="Lipocalins"/>
    <property type="match status" value="1"/>
</dbReference>
<dbReference type="STRING" id="135651.G0PCW4"/>
<dbReference type="OrthoDB" id="283575at2759"/>
<keyword evidence="12 14" id="KW-1015">Disulfide bond</keyword>
<keyword evidence="7 15" id="KW-0732">Signal</keyword>
<keyword evidence="8" id="KW-0677">Repeat</keyword>
<dbReference type="SMART" id="SM00254">
    <property type="entry name" value="ShKT"/>
    <property type="match status" value="1"/>
</dbReference>
<dbReference type="HOGENOM" id="CLU_024148_0_0_1"/>
<dbReference type="PANTHER" id="PTHR24033">
    <property type="entry name" value="EGF-LIKE DOMAIN-CONTAINING PROTEIN"/>
    <property type="match status" value="1"/>
</dbReference>
<evidence type="ECO:0000256" key="4">
    <source>
        <dbReference type="ARBA" id="ARBA00022536"/>
    </source>
</evidence>
<feature type="domain" description="EGF-like" evidence="16">
    <location>
        <begin position="367"/>
        <end position="403"/>
    </location>
</feature>
<dbReference type="SUPFAM" id="SSF57196">
    <property type="entry name" value="EGF/Laminin"/>
    <property type="match status" value="3"/>
</dbReference>
<evidence type="ECO:0000256" key="8">
    <source>
        <dbReference type="ARBA" id="ARBA00022737"/>
    </source>
</evidence>
<dbReference type="GO" id="GO:0080090">
    <property type="term" value="P:regulation of primary metabolic process"/>
    <property type="evidence" value="ECO:0007669"/>
    <property type="project" value="UniProtKB-ARBA"/>
</dbReference>
<dbReference type="PANTHER" id="PTHR24033:SF230">
    <property type="entry name" value="PROTEIN CBG18408"/>
    <property type="match status" value="1"/>
</dbReference>
<evidence type="ECO:0000313" key="19">
    <source>
        <dbReference type="Proteomes" id="UP000008068"/>
    </source>
</evidence>
<accession>G0PCW4</accession>
<dbReference type="CDD" id="cd08544">
    <property type="entry name" value="Reeler"/>
    <property type="match status" value="1"/>
</dbReference>
<proteinExistence type="predicted"/>
<dbReference type="InterPro" id="IPR014878">
    <property type="entry name" value="THAP4-like_heme-bd"/>
</dbReference>
<dbReference type="SMART" id="SM00179">
    <property type="entry name" value="EGF_CA"/>
    <property type="match status" value="4"/>
</dbReference>
<feature type="domain" description="EGF-like" evidence="16">
    <location>
        <begin position="404"/>
        <end position="443"/>
    </location>
</feature>
<evidence type="ECO:0000256" key="10">
    <source>
        <dbReference type="ARBA" id="ARBA00022989"/>
    </source>
</evidence>
<dbReference type="GO" id="GO:0045597">
    <property type="term" value="P:positive regulation of cell differentiation"/>
    <property type="evidence" value="ECO:0007669"/>
    <property type="project" value="UniProtKB-ARBA"/>
</dbReference>
<feature type="disulfide bond" evidence="14">
    <location>
        <begin position="522"/>
        <end position="531"/>
    </location>
</feature>
<evidence type="ECO:0000256" key="3">
    <source>
        <dbReference type="ARBA" id="ARBA00022475"/>
    </source>
</evidence>
<evidence type="ECO:0000256" key="11">
    <source>
        <dbReference type="ARBA" id="ARBA00023136"/>
    </source>
</evidence>
<dbReference type="GO" id="GO:0030182">
    <property type="term" value="P:neuron differentiation"/>
    <property type="evidence" value="ECO:0007669"/>
    <property type="project" value="UniProtKB-ARBA"/>
</dbReference>
<dbReference type="InterPro" id="IPR000152">
    <property type="entry name" value="EGF-type_Asp/Asn_hydroxyl_site"/>
</dbReference>
<gene>
    <name evidence="18" type="ORF">CAEBREN_30612</name>
</gene>
<dbReference type="GO" id="GO:0005509">
    <property type="term" value="F:calcium ion binding"/>
    <property type="evidence" value="ECO:0007669"/>
    <property type="project" value="InterPro"/>
</dbReference>
<keyword evidence="3" id="KW-1003">Cell membrane</keyword>
<dbReference type="AlphaFoldDB" id="G0PCW4"/>
<dbReference type="EMBL" id="GL380255">
    <property type="protein sequence ID" value="EGT51323.1"/>
    <property type="molecule type" value="Genomic_DNA"/>
</dbReference>
<dbReference type="InterPro" id="IPR051830">
    <property type="entry name" value="NOTCH_homolog"/>
</dbReference>
<dbReference type="Pfam" id="PF00008">
    <property type="entry name" value="EGF"/>
    <property type="match status" value="2"/>
</dbReference>
<dbReference type="CDD" id="cd07828">
    <property type="entry name" value="lipocalin_heme-bd-THAP4-like"/>
    <property type="match status" value="1"/>
</dbReference>
<dbReference type="PROSITE" id="PS50026">
    <property type="entry name" value="EGF_3"/>
    <property type="match status" value="4"/>
</dbReference>
<keyword evidence="6" id="KW-0812">Transmembrane</keyword>
<protein>
    <submittedName>
        <fullName evidence="18">Uncharacterized protein</fullName>
    </submittedName>
</protein>
<feature type="chain" id="PRO_5003406758" evidence="15">
    <location>
        <begin position="17"/>
        <end position="787"/>
    </location>
</feature>
<dbReference type="Gene3D" id="2.60.40.4060">
    <property type="entry name" value="Reeler domain"/>
    <property type="match status" value="1"/>
</dbReference>
<comment type="subcellular location">
    <subcellularLocation>
        <location evidence="1">Apical cell membrane</location>
        <topology evidence="1">Single-pass type I membrane protein</topology>
    </subcellularLocation>
</comment>
<dbReference type="PROSITE" id="PS01187">
    <property type="entry name" value="EGF_CA"/>
    <property type="match status" value="1"/>
</dbReference>
<dbReference type="SMART" id="SM00181">
    <property type="entry name" value="EGF"/>
    <property type="match status" value="4"/>
</dbReference>
<evidence type="ECO:0000256" key="9">
    <source>
        <dbReference type="ARBA" id="ARBA00022782"/>
    </source>
</evidence>
<dbReference type="eggNOG" id="KOG1217">
    <property type="taxonomic scope" value="Eukaryota"/>
</dbReference>
<keyword evidence="2" id="KW-0217">Developmental protein</keyword>
<evidence type="ECO:0000256" key="15">
    <source>
        <dbReference type="SAM" id="SignalP"/>
    </source>
</evidence>
<dbReference type="Gene3D" id="2.10.25.10">
    <property type="entry name" value="Laminin"/>
    <property type="match status" value="4"/>
</dbReference>
<dbReference type="InterPro" id="IPR042307">
    <property type="entry name" value="Reeler_sf"/>
</dbReference>
<feature type="signal peptide" evidence="15">
    <location>
        <begin position="1"/>
        <end position="16"/>
    </location>
</feature>
<feature type="disulfide bond" evidence="14">
    <location>
        <begin position="469"/>
        <end position="478"/>
    </location>
</feature>